<dbReference type="Pfam" id="PF00406">
    <property type="entry name" value="ADK"/>
    <property type="match status" value="1"/>
</dbReference>
<dbReference type="RefSeq" id="WP_006273913.1">
    <property type="nucleotide sequence ID" value="NZ_GL883079.1"/>
</dbReference>
<dbReference type="CDD" id="cd01428">
    <property type="entry name" value="ADK"/>
    <property type="match status" value="1"/>
</dbReference>
<dbReference type="eggNOG" id="COG0563">
    <property type="taxonomic scope" value="Bacteria"/>
</dbReference>
<dbReference type="EC" id="2.7.4.3" evidence="5 7"/>
<keyword evidence="1 5" id="KW-0808">Transferase</keyword>
<feature type="binding site" evidence="5">
    <location>
        <begin position="57"/>
        <end position="59"/>
    </location>
    <ligand>
        <name>AMP</name>
        <dbReference type="ChEBI" id="CHEBI:456215"/>
    </ligand>
</feature>
<evidence type="ECO:0000256" key="1">
    <source>
        <dbReference type="ARBA" id="ARBA00022679"/>
    </source>
</evidence>
<feature type="region of interest" description="NMP" evidence="5">
    <location>
        <begin position="30"/>
        <end position="59"/>
    </location>
</feature>
<dbReference type="OrthoDB" id="9805030at2"/>
<dbReference type="HAMAP" id="MF_00235">
    <property type="entry name" value="Adenylate_kinase_Adk"/>
    <property type="match status" value="1"/>
</dbReference>
<comment type="subcellular location">
    <subcellularLocation>
        <location evidence="5 7">Cytoplasm</location>
    </subcellularLocation>
</comment>
<comment type="catalytic activity">
    <reaction evidence="5 7">
        <text>AMP + ATP = 2 ADP</text>
        <dbReference type="Rhea" id="RHEA:12973"/>
        <dbReference type="ChEBI" id="CHEBI:30616"/>
        <dbReference type="ChEBI" id="CHEBI:456215"/>
        <dbReference type="ChEBI" id="CHEBI:456216"/>
        <dbReference type="EC" id="2.7.4.3"/>
    </reaction>
</comment>
<evidence type="ECO:0000313" key="9">
    <source>
        <dbReference type="Proteomes" id="UP000006512"/>
    </source>
</evidence>
<feature type="binding site" evidence="5">
    <location>
        <begin position="10"/>
        <end position="15"/>
    </location>
    <ligand>
        <name>ATP</name>
        <dbReference type="ChEBI" id="CHEBI:30616"/>
    </ligand>
</feature>
<dbReference type="GO" id="GO:0044209">
    <property type="term" value="P:AMP salvage"/>
    <property type="evidence" value="ECO:0007669"/>
    <property type="project" value="UniProtKB-UniRule"/>
</dbReference>
<evidence type="ECO:0000313" key="8">
    <source>
        <dbReference type="EMBL" id="EGF90115.1"/>
    </source>
</evidence>
<feature type="binding site" evidence="5">
    <location>
        <position position="36"/>
    </location>
    <ligand>
        <name>AMP</name>
        <dbReference type="ChEBI" id="CHEBI:456215"/>
    </ligand>
</feature>
<dbReference type="PRINTS" id="PR00094">
    <property type="entry name" value="ADENYLTKNASE"/>
</dbReference>
<dbReference type="UniPathway" id="UPA00588">
    <property type="reaction ID" value="UER00649"/>
</dbReference>
<dbReference type="InterPro" id="IPR027417">
    <property type="entry name" value="P-loop_NTPase"/>
</dbReference>
<protein>
    <recommendedName>
        <fullName evidence="5 7">Adenylate kinase</fullName>
        <shortName evidence="5">AK</shortName>
        <ecNumber evidence="5 7">2.7.4.3</ecNumber>
    </recommendedName>
    <alternativeName>
        <fullName evidence="5">ATP-AMP transphosphorylase</fullName>
    </alternativeName>
    <alternativeName>
        <fullName evidence="5">ATP:AMP phosphotransferase</fullName>
    </alternativeName>
    <alternativeName>
        <fullName evidence="5">Adenylate monophosphate kinase</fullName>
    </alternativeName>
</protein>
<accession>F4QRI9</accession>
<feature type="binding site" evidence="5">
    <location>
        <position position="172"/>
    </location>
    <ligand>
        <name>ATP</name>
        <dbReference type="ChEBI" id="CHEBI:30616"/>
    </ligand>
</feature>
<keyword evidence="3 5" id="KW-0547">Nucleotide-binding</keyword>
<dbReference type="GO" id="GO:0005737">
    <property type="term" value="C:cytoplasm"/>
    <property type="evidence" value="ECO:0007669"/>
    <property type="project" value="UniProtKB-SubCell"/>
</dbReference>
<name>F4QRI9_9CAUL</name>
<dbReference type="Gene3D" id="3.40.50.300">
    <property type="entry name" value="P-loop containing nucleotide triphosphate hydrolases"/>
    <property type="match status" value="1"/>
</dbReference>
<feature type="binding site" evidence="5">
    <location>
        <position position="31"/>
    </location>
    <ligand>
        <name>AMP</name>
        <dbReference type="ChEBI" id="CHEBI:456215"/>
    </ligand>
</feature>
<dbReference type="GO" id="GO:0005524">
    <property type="term" value="F:ATP binding"/>
    <property type="evidence" value="ECO:0007669"/>
    <property type="project" value="UniProtKB-UniRule"/>
</dbReference>
<comment type="similarity">
    <text evidence="5 6">Belongs to the adenylate kinase family.</text>
</comment>
<feature type="binding site" evidence="5">
    <location>
        <position position="133"/>
    </location>
    <ligand>
        <name>AMP</name>
        <dbReference type="ChEBI" id="CHEBI:456215"/>
    </ligand>
</feature>
<feature type="binding site" evidence="5">
    <location>
        <position position="127"/>
    </location>
    <ligand>
        <name>ATP</name>
        <dbReference type="ChEBI" id="CHEBI:30616"/>
    </ligand>
</feature>
<feature type="binding site" evidence="5">
    <location>
        <begin position="85"/>
        <end position="88"/>
    </location>
    <ligand>
        <name>AMP</name>
        <dbReference type="ChEBI" id="CHEBI:456215"/>
    </ligand>
</feature>
<gene>
    <name evidence="5" type="primary">adk</name>
    <name evidence="8" type="ORF">ABI_31270</name>
</gene>
<dbReference type="AlphaFoldDB" id="F4QRI9"/>
<keyword evidence="5" id="KW-0963">Cytoplasm</keyword>
<evidence type="ECO:0000256" key="4">
    <source>
        <dbReference type="ARBA" id="ARBA00022777"/>
    </source>
</evidence>
<dbReference type="GO" id="GO:0004017">
    <property type="term" value="F:AMP kinase activity"/>
    <property type="evidence" value="ECO:0007669"/>
    <property type="project" value="UniProtKB-UniRule"/>
</dbReference>
<evidence type="ECO:0000256" key="6">
    <source>
        <dbReference type="RuleBase" id="RU003330"/>
    </source>
</evidence>
<evidence type="ECO:0000256" key="5">
    <source>
        <dbReference type="HAMAP-Rule" id="MF_00235"/>
    </source>
</evidence>
<feature type="binding site" evidence="5">
    <location>
        <position position="144"/>
    </location>
    <ligand>
        <name>AMP</name>
        <dbReference type="ChEBI" id="CHEBI:456215"/>
    </ligand>
</feature>
<dbReference type="NCBIfam" id="NF011105">
    <property type="entry name" value="PRK14532.1"/>
    <property type="match status" value="1"/>
</dbReference>
<sequence length="194" mass="20548">MNIILFGPPAAGKGTQAKRLVATRGMVQLSTGDMLRAAIASGSELGTRVKTIMDTGGLVSDAIVIDLIKENLPRAEAAGGAIFDGFPRTVAQAEALDAMLGGRGARIDKVVRLKVDEQGLIERIATRFQQEGRADDNPESYKVRLAAYNAQTAPLLPYYAAQGKLYEIDGMGAVDDIAARVEEVLGKNESATTV</sequence>
<evidence type="ECO:0000256" key="7">
    <source>
        <dbReference type="RuleBase" id="RU003331"/>
    </source>
</evidence>
<evidence type="ECO:0000256" key="2">
    <source>
        <dbReference type="ARBA" id="ARBA00022727"/>
    </source>
</evidence>
<comment type="pathway">
    <text evidence="5">Purine metabolism; AMP biosynthesis via salvage pathway; AMP from ADP: step 1/1.</text>
</comment>
<dbReference type="InterPro" id="IPR000850">
    <property type="entry name" value="Adenylat/UMP-CMP_kin"/>
</dbReference>
<dbReference type="HOGENOM" id="CLU_032354_4_1_5"/>
<organism evidence="8 9">
    <name type="scientific">Asticcacaulis biprosthecium C19</name>
    <dbReference type="NCBI Taxonomy" id="715226"/>
    <lineage>
        <taxon>Bacteria</taxon>
        <taxon>Pseudomonadati</taxon>
        <taxon>Pseudomonadota</taxon>
        <taxon>Alphaproteobacteria</taxon>
        <taxon>Caulobacterales</taxon>
        <taxon>Caulobacteraceae</taxon>
        <taxon>Asticcacaulis</taxon>
    </lineage>
</organism>
<keyword evidence="5 7" id="KW-0067">ATP-binding</keyword>
<dbReference type="NCBIfam" id="NF001381">
    <property type="entry name" value="PRK00279.1-3"/>
    <property type="match status" value="1"/>
</dbReference>
<comment type="caution">
    <text evidence="5">Lacks conserved residue(s) required for the propagation of feature annotation.</text>
</comment>
<keyword evidence="9" id="KW-1185">Reference proteome</keyword>
<keyword evidence="4 5" id="KW-0418">Kinase</keyword>
<dbReference type="STRING" id="715226.ABI_31270"/>
<comment type="subunit">
    <text evidence="5 7">Monomer.</text>
</comment>
<proteinExistence type="inferred from homology"/>
<comment type="domain">
    <text evidence="5">Consists of three domains, a large central CORE domain and two small peripheral domains, NMPbind and LID, which undergo movements during catalysis. The LID domain closes over the site of phosphoryl transfer upon ATP binding. Assembling and dissambling the active center during each catalytic cycle provides an effective means to prevent ATP hydrolysis.</text>
</comment>
<dbReference type="NCBIfam" id="NF011100">
    <property type="entry name" value="PRK14527.1"/>
    <property type="match status" value="1"/>
</dbReference>
<evidence type="ECO:0000256" key="3">
    <source>
        <dbReference type="ARBA" id="ARBA00022741"/>
    </source>
</evidence>
<dbReference type="InterPro" id="IPR033690">
    <property type="entry name" value="Adenylat_kinase_CS"/>
</dbReference>
<dbReference type="EMBL" id="GL883079">
    <property type="protein sequence ID" value="EGF90115.1"/>
    <property type="molecule type" value="Genomic_DNA"/>
</dbReference>
<dbReference type="PROSITE" id="PS00113">
    <property type="entry name" value="ADENYLATE_KINASE"/>
    <property type="match status" value="1"/>
</dbReference>
<feature type="binding site" evidence="5">
    <location>
        <position position="92"/>
    </location>
    <ligand>
        <name>AMP</name>
        <dbReference type="ChEBI" id="CHEBI:456215"/>
    </ligand>
</feature>
<comment type="function">
    <text evidence="5">Catalyzes the reversible transfer of the terminal phosphate group between ATP and AMP. Plays an important role in cellular energy homeostasis and in adenine nucleotide metabolism.</text>
</comment>
<reference evidence="9" key="1">
    <citation type="submission" date="2011-03" db="EMBL/GenBank/DDBJ databases">
        <title>Draft genome sequence of Brevundimonas diminuta.</title>
        <authorList>
            <person name="Brown P.J.B."/>
            <person name="Buechlein A."/>
            <person name="Hemmerich C."/>
            <person name="Brun Y.V."/>
        </authorList>
    </citation>
    <scope>NUCLEOTIDE SEQUENCE [LARGE SCALE GENOMIC DNA]</scope>
    <source>
        <strain evidence="9">C19</strain>
    </source>
</reference>
<dbReference type="SUPFAM" id="SSF52540">
    <property type="entry name" value="P-loop containing nucleoside triphosphate hydrolases"/>
    <property type="match status" value="1"/>
</dbReference>
<dbReference type="PANTHER" id="PTHR23359">
    <property type="entry name" value="NUCLEOTIDE KINASE"/>
    <property type="match status" value="1"/>
</dbReference>
<dbReference type="Proteomes" id="UP000006512">
    <property type="component" value="Unassembled WGS sequence"/>
</dbReference>
<dbReference type="NCBIfam" id="NF011104">
    <property type="entry name" value="PRK14531.1"/>
    <property type="match status" value="1"/>
</dbReference>
<keyword evidence="2 5" id="KW-0545">Nucleotide biosynthesis</keyword>